<dbReference type="InParanoid" id="A0A0C2YSH1"/>
<dbReference type="GO" id="GO:0005576">
    <property type="term" value="C:extracellular region"/>
    <property type="evidence" value="ECO:0007669"/>
    <property type="project" value="UniProtKB-SubCell"/>
</dbReference>
<evidence type="ECO:0000259" key="4">
    <source>
        <dbReference type="Pfam" id="PF20147"/>
    </source>
</evidence>
<dbReference type="Pfam" id="PF20147">
    <property type="entry name" value="Crinkler"/>
    <property type="match status" value="1"/>
</dbReference>
<dbReference type="HOGENOM" id="CLU_013871_2_3_1"/>
<comment type="subcellular location">
    <subcellularLocation>
        <location evidence="1">Host cell</location>
    </subcellularLocation>
    <subcellularLocation>
        <location evidence="2">Secreted</location>
    </subcellularLocation>
</comment>
<accession>A0A0C2YSH1</accession>
<evidence type="ECO:0000313" key="5">
    <source>
        <dbReference type="EMBL" id="KIM52663.1"/>
    </source>
</evidence>
<protein>
    <recommendedName>
        <fullName evidence="4">Crinkler effector protein N-terminal domain-containing protein</fullName>
    </recommendedName>
</protein>
<organism evidence="5 6">
    <name type="scientific">Scleroderma citrinum Foug A</name>
    <dbReference type="NCBI Taxonomy" id="1036808"/>
    <lineage>
        <taxon>Eukaryota</taxon>
        <taxon>Fungi</taxon>
        <taxon>Dikarya</taxon>
        <taxon>Basidiomycota</taxon>
        <taxon>Agaricomycotina</taxon>
        <taxon>Agaricomycetes</taxon>
        <taxon>Agaricomycetidae</taxon>
        <taxon>Boletales</taxon>
        <taxon>Sclerodermatineae</taxon>
        <taxon>Sclerodermataceae</taxon>
        <taxon>Scleroderma</taxon>
    </lineage>
</organism>
<feature type="domain" description="Crinkler effector protein N-terminal" evidence="4">
    <location>
        <begin position="104"/>
        <end position="204"/>
    </location>
</feature>
<dbReference type="GO" id="GO:0043657">
    <property type="term" value="C:host cell"/>
    <property type="evidence" value="ECO:0007669"/>
    <property type="project" value="UniProtKB-SubCell"/>
</dbReference>
<evidence type="ECO:0000256" key="2">
    <source>
        <dbReference type="ARBA" id="ARBA00004613"/>
    </source>
</evidence>
<keyword evidence="6" id="KW-1185">Reference proteome</keyword>
<name>A0A0C2YSH1_9AGAM</name>
<dbReference type="EMBL" id="KN822204">
    <property type="protein sequence ID" value="KIM52663.1"/>
    <property type="molecule type" value="Genomic_DNA"/>
</dbReference>
<dbReference type="Proteomes" id="UP000053989">
    <property type="component" value="Unassembled WGS sequence"/>
</dbReference>
<evidence type="ECO:0000256" key="1">
    <source>
        <dbReference type="ARBA" id="ARBA00004340"/>
    </source>
</evidence>
<dbReference type="Gene3D" id="1.10.510.10">
    <property type="entry name" value="Transferase(Phosphotransferase) domain 1"/>
    <property type="match status" value="1"/>
</dbReference>
<dbReference type="OrthoDB" id="4062651at2759"/>
<dbReference type="AlphaFoldDB" id="A0A0C2YSH1"/>
<sequence length="598" mass="67637">MASKVMLFYWVCSAETFSNWRSFEIDSDKPVLALVDSLKGLPGRLRLYKVPVAIPADSNDDLLGELSISKLGGDVRHILQVDQIFGKVPVPNVLHFIIDYARKISITCWLRDDQLEDGFPITIRLDANVENLKELVIKKKQSRFTSDCELRLYSFWELLQGSESDTEVVNEVLSGTRKGTVLRGTQTILQAFKDLPFNRSPHVVAESIKRPVPSALRLTDANDPIKSAREAYIQNRPTRCPSGSGVPSSFCEYQKNRDEQIPCGRPRSIEDTIPTTLLHPVFGQFVDDCQNITVTPDEGNFVTCLANVMSKVHDDEYARRVAIFSAFQDHYGIHLVSTKIQKYELDGDNSINGHRYLVVEVKNEMGASKADAYCPYVVFAGATWNLRPTVQVLSTPLSMHFHSTDVGNWNVAARHMAAFRKAVGKLKKYYDRALFSLTSPPTPSSVIPHIFPYPTSFQLLGGGTAEFEYQKQLDDHKLIFHGALKDSKEQICIKFVLHYSRESRKPSRRSFMKLENFLERLHKAGFIHGDIRDTNIMVSPDGKNFKLVDFDWAGKAGVTYYPPDVNIESVTRPKDVRSLGLILDRHDMEMLKNITDDV</sequence>
<proteinExistence type="predicted"/>
<reference evidence="5 6" key="1">
    <citation type="submission" date="2014-04" db="EMBL/GenBank/DDBJ databases">
        <authorList>
            <consortium name="DOE Joint Genome Institute"/>
            <person name="Kuo A."/>
            <person name="Kohler A."/>
            <person name="Nagy L.G."/>
            <person name="Floudas D."/>
            <person name="Copeland A."/>
            <person name="Barry K.W."/>
            <person name="Cichocki N."/>
            <person name="Veneault-Fourrey C."/>
            <person name="LaButti K."/>
            <person name="Lindquist E.A."/>
            <person name="Lipzen A."/>
            <person name="Lundell T."/>
            <person name="Morin E."/>
            <person name="Murat C."/>
            <person name="Sun H."/>
            <person name="Tunlid A."/>
            <person name="Henrissat B."/>
            <person name="Grigoriev I.V."/>
            <person name="Hibbett D.S."/>
            <person name="Martin F."/>
            <person name="Nordberg H.P."/>
            <person name="Cantor M.N."/>
            <person name="Hua S.X."/>
        </authorList>
    </citation>
    <scope>NUCLEOTIDE SEQUENCE [LARGE SCALE GENOMIC DNA]</scope>
    <source>
        <strain evidence="5 6">Foug A</strain>
    </source>
</reference>
<gene>
    <name evidence="5" type="ORF">SCLCIDRAFT_32505</name>
</gene>
<evidence type="ECO:0000256" key="3">
    <source>
        <dbReference type="ARBA" id="ARBA00022525"/>
    </source>
</evidence>
<reference evidence="6" key="2">
    <citation type="submission" date="2015-01" db="EMBL/GenBank/DDBJ databases">
        <title>Evolutionary Origins and Diversification of the Mycorrhizal Mutualists.</title>
        <authorList>
            <consortium name="DOE Joint Genome Institute"/>
            <consortium name="Mycorrhizal Genomics Consortium"/>
            <person name="Kohler A."/>
            <person name="Kuo A."/>
            <person name="Nagy L.G."/>
            <person name="Floudas D."/>
            <person name="Copeland A."/>
            <person name="Barry K.W."/>
            <person name="Cichocki N."/>
            <person name="Veneault-Fourrey C."/>
            <person name="LaButti K."/>
            <person name="Lindquist E.A."/>
            <person name="Lipzen A."/>
            <person name="Lundell T."/>
            <person name="Morin E."/>
            <person name="Murat C."/>
            <person name="Riley R."/>
            <person name="Ohm R."/>
            <person name="Sun H."/>
            <person name="Tunlid A."/>
            <person name="Henrissat B."/>
            <person name="Grigoriev I.V."/>
            <person name="Hibbett D.S."/>
            <person name="Martin F."/>
        </authorList>
    </citation>
    <scope>NUCLEOTIDE SEQUENCE [LARGE SCALE GENOMIC DNA]</scope>
    <source>
        <strain evidence="6">Foug A</strain>
    </source>
</reference>
<dbReference type="InterPro" id="IPR045379">
    <property type="entry name" value="Crinkler_N"/>
</dbReference>
<evidence type="ECO:0000313" key="6">
    <source>
        <dbReference type="Proteomes" id="UP000053989"/>
    </source>
</evidence>
<dbReference type="STRING" id="1036808.A0A0C2YSH1"/>
<keyword evidence="3" id="KW-0964">Secreted</keyword>
<dbReference type="SUPFAM" id="SSF56112">
    <property type="entry name" value="Protein kinase-like (PK-like)"/>
    <property type="match status" value="1"/>
</dbReference>
<dbReference type="InterPro" id="IPR011009">
    <property type="entry name" value="Kinase-like_dom_sf"/>
</dbReference>